<protein>
    <submittedName>
        <fullName evidence="1">Uncharacterized protein</fullName>
    </submittedName>
</protein>
<comment type="caution">
    <text evidence="1">The sequence shown here is derived from an EMBL/GenBank/DDBJ whole genome shotgun (WGS) entry which is preliminary data.</text>
</comment>
<keyword evidence="2" id="KW-1185">Reference proteome</keyword>
<dbReference type="InterPro" id="IPR026791">
    <property type="entry name" value="DOCK"/>
</dbReference>
<dbReference type="EMBL" id="JAODUP010000189">
    <property type="protein sequence ID" value="KAK2157530.1"/>
    <property type="molecule type" value="Genomic_DNA"/>
</dbReference>
<gene>
    <name evidence="1" type="ORF">LSH36_189g03057</name>
</gene>
<name>A0AAD9JSQ7_9ANNE</name>
<organism evidence="1 2">
    <name type="scientific">Paralvinella palmiformis</name>
    <dbReference type="NCBI Taxonomy" id="53620"/>
    <lineage>
        <taxon>Eukaryota</taxon>
        <taxon>Metazoa</taxon>
        <taxon>Spiralia</taxon>
        <taxon>Lophotrochozoa</taxon>
        <taxon>Annelida</taxon>
        <taxon>Polychaeta</taxon>
        <taxon>Sedentaria</taxon>
        <taxon>Canalipalpata</taxon>
        <taxon>Terebellida</taxon>
        <taxon>Terebelliformia</taxon>
        <taxon>Alvinellidae</taxon>
        <taxon>Paralvinella</taxon>
    </lineage>
</organism>
<dbReference type="PANTHER" id="PTHR23317:SF26">
    <property type="entry name" value="ZIZIMIN, ISOFORM K"/>
    <property type="match status" value="1"/>
</dbReference>
<reference evidence="1" key="1">
    <citation type="journal article" date="2023" name="Mol. Biol. Evol.">
        <title>Third-Generation Sequencing Reveals the Adaptive Role of the Epigenome in Three Deep-Sea Polychaetes.</title>
        <authorList>
            <person name="Perez M."/>
            <person name="Aroh O."/>
            <person name="Sun Y."/>
            <person name="Lan Y."/>
            <person name="Juniper S.K."/>
            <person name="Young C.R."/>
            <person name="Angers B."/>
            <person name="Qian P.Y."/>
        </authorList>
    </citation>
    <scope>NUCLEOTIDE SEQUENCE</scope>
    <source>
        <strain evidence="1">P08H-3</strain>
    </source>
</reference>
<evidence type="ECO:0000313" key="2">
    <source>
        <dbReference type="Proteomes" id="UP001208570"/>
    </source>
</evidence>
<proteinExistence type="predicted"/>
<evidence type="ECO:0000313" key="1">
    <source>
        <dbReference type="EMBL" id="KAK2157530.1"/>
    </source>
</evidence>
<dbReference type="GO" id="GO:0007264">
    <property type="term" value="P:small GTPase-mediated signal transduction"/>
    <property type="evidence" value="ECO:0007669"/>
    <property type="project" value="InterPro"/>
</dbReference>
<sequence length="170" mass="19936">MQLKTFTTLHIAEPADIEATLNHLWFFFEVVSKTESSCVLDNFSVLQMPRDERFPSSFLETVQTLLTNITALILQTYRERPHEMKNANISLAHFIKRCFTFMDRGFVFRLINSYIEMYSPGDPKILQNFKFDFLSVICSHEHYIPLNLPLMRKQVKNYKGMAQKDSSILD</sequence>
<accession>A0AAD9JSQ7</accession>
<dbReference type="Proteomes" id="UP001208570">
    <property type="component" value="Unassembled WGS sequence"/>
</dbReference>
<dbReference type="AlphaFoldDB" id="A0AAD9JSQ7"/>
<dbReference type="GO" id="GO:0005085">
    <property type="term" value="F:guanyl-nucleotide exchange factor activity"/>
    <property type="evidence" value="ECO:0007669"/>
    <property type="project" value="InterPro"/>
</dbReference>
<dbReference type="PANTHER" id="PTHR23317">
    <property type="entry name" value="DEDICATOR OF CYTOKINESIS DOCK"/>
    <property type="match status" value="1"/>
</dbReference>